<sequence>MERYLFTESNGLRRKFFQLDNFRNFPSKISLIRKYSHKKDRNFVAFGIKARPSRHAADIFPVFLMPRRCLQKQKPRLLGATAVQKFILVF</sequence>
<evidence type="ECO:0000313" key="1">
    <source>
        <dbReference type="EMBL" id="API53206.1"/>
    </source>
</evidence>
<dbReference type="AlphaFoldDB" id="A0A1L3ZBY6"/>
<reference evidence="1 2" key="1">
    <citation type="submission" date="2016-11" db="EMBL/GenBank/DDBJ databases">
        <title>Rhizobium leguminosarum bv. viciae strain Vaf12 isolated from Vavilovia formosa root nodules from Russia, Dagestan.</title>
        <authorList>
            <person name="Kimeklis A."/>
        </authorList>
    </citation>
    <scope>NUCLEOTIDE SEQUENCE [LARGE SCALE GENOMIC DNA]</scope>
    <source>
        <strain evidence="1 2">Vaf-108</strain>
    </source>
</reference>
<dbReference type="Proteomes" id="UP000183050">
    <property type="component" value="Chromosome"/>
</dbReference>
<accession>A0A1L3ZBY6</accession>
<proteinExistence type="predicted"/>
<gene>
    <name evidence="1" type="ORF">BMW22_17725</name>
</gene>
<organism evidence="1 2">
    <name type="scientific">Rhizobium leguminosarum</name>
    <dbReference type="NCBI Taxonomy" id="384"/>
    <lineage>
        <taxon>Bacteria</taxon>
        <taxon>Pseudomonadati</taxon>
        <taxon>Pseudomonadota</taxon>
        <taxon>Alphaproteobacteria</taxon>
        <taxon>Hyphomicrobiales</taxon>
        <taxon>Rhizobiaceae</taxon>
        <taxon>Rhizobium/Agrobacterium group</taxon>
        <taxon>Rhizobium</taxon>
    </lineage>
</organism>
<evidence type="ECO:0000313" key="2">
    <source>
        <dbReference type="Proteomes" id="UP000183050"/>
    </source>
</evidence>
<protein>
    <submittedName>
        <fullName evidence="1">Uncharacterized protein</fullName>
    </submittedName>
</protein>
<dbReference type="EMBL" id="CP018228">
    <property type="protein sequence ID" value="API53206.1"/>
    <property type="molecule type" value="Genomic_DNA"/>
</dbReference>
<name>A0A1L3ZBY6_RHILE</name>